<protein>
    <recommendedName>
        <fullName evidence="10">Mitochondrial glycine transporter</fullName>
    </recommendedName>
    <alternativeName>
        <fullName evidence="10">Solute carrier family 25 member 38 homolog</fullName>
    </alternativeName>
</protein>
<comment type="subcellular location">
    <subcellularLocation>
        <location evidence="1">Membrane</location>
        <topology evidence="1">Multi-pass membrane protein</topology>
    </subcellularLocation>
    <subcellularLocation>
        <location evidence="10">Mitochondrion inner membrane</location>
        <topology evidence="10">Multi-pass membrane protein</topology>
    </subcellularLocation>
</comment>
<dbReference type="Pfam" id="PF00153">
    <property type="entry name" value="Mito_carr"/>
    <property type="match status" value="3"/>
</dbReference>
<feature type="repeat" description="Solcar" evidence="11">
    <location>
        <begin position="285"/>
        <end position="384"/>
    </location>
</feature>
<dbReference type="GO" id="GO:0005743">
    <property type="term" value="C:mitochondrial inner membrane"/>
    <property type="evidence" value="ECO:0007669"/>
    <property type="project" value="UniProtKB-SubCell"/>
</dbReference>
<dbReference type="GO" id="GO:0015187">
    <property type="term" value="F:glycine transmembrane transporter activity"/>
    <property type="evidence" value="ECO:0007669"/>
    <property type="project" value="UniProtKB-UniRule"/>
</dbReference>
<evidence type="ECO:0000256" key="11">
    <source>
        <dbReference type="PROSITE-ProRule" id="PRU00282"/>
    </source>
</evidence>
<evidence type="ECO:0000256" key="5">
    <source>
        <dbReference type="ARBA" id="ARBA00022792"/>
    </source>
</evidence>
<keyword evidence="3 10" id="KW-0812">Transmembrane</keyword>
<accession>A0A9Q0M015</accession>
<comment type="similarity">
    <text evidence="10">Belongs to the mitochondrial carrier (TC 2.A.29) family. SLC25A38 subfamily.</text>
</comment>
<keyword evidence="2 10" id="KW-0813">Transport</keyword>
<keyword evidence="15" id="KW-1185">Reference proteome</keyword>
<feature type="repeat" description="Solcar" evidence="11">
    <location>
        <begin position="501"/>
        <end position="585"/>
    </location>
</feature>
<feature type="transmembrane region" description="Helical" evidence="12">
    <location>
        <begin position="463"/>
        <end position="480"/>
    </location>
</feature>
<evidence type="ECO:0000256" key="8">
    <source>
        <dbReference type="ARBA" id="ARBA00023136"/>
    </source>
</evidence>
<evidence type="ECO:0000256" key="3">
    <source>
        <dbReference type="ARBA" id="ARBA00022692"/>
    </source>
</evidence>
<dbReference type="HAMAP" id="MF_03064">
    <property type="entry name" value="SLC25A38"/>
    <property type="match status" value="1"/>
</dbReference>
<dbReference type="Gene3D" id="1.50.40.10">
    <property type="entry name" value="Mitochondrial carrier domain"/>
    <property type="match status" value="1"/>
</dbReference>
<keyword evidence="6 10" id="KW-1133">Transmembrane helix</keyword>
<reference evidence="14" key="1">
    <citation type="submission" date="2022-12" db="EMBL/GenBank/DDBJ databases">
        <title>Genome assemblies of Blomia tropicalis.</title>
        <authorList>
            <person name="Cui Y."/>
        </authorList>
    </citation>
    <scope>NUCLEOTIDE SEQUENCE</scope>
    <source>
        <tissue evidence="14">Adult mites</tissue>
    </source>
</reference>
<evidence type="ECO:0000256" key="2">
    <source>
        <dbReference type="ARBA" id="ARBA00022448"/>
    </source>
</evidence>
<dbReference type="PROSITE" id="PS50920">
    <property type="entry name" value="SOLCAR"/>
    <property type="match status" value="3"/>
</dbReference>
<dbReference type="PRINTS" id="PR00926">
    <property type="entry name" value="MITOCARRIER"/>
</dbReference>
<dbReference type="AlphaFoldDB" id="A0A9Q0M015"/>
<evidence type="ECO:0000256" key="7">
    <source>
        <dbReference type="ARBA" id="ARBA00023128"/>
    </source>
</evidence>
<feature type="transmembrane region" description="Helical" evidence="12">
    <location>
        <begin position="500"/>
        <end position="521"/>
    </location>
</feature>
<comment type="function">
    <text evidence="10">Mitochondrial glycine transporter that imports glycine into the mitochondrial matrix. Plays an important role in providing glycine for the first enzymatic step in heme biosynthesis, the condensation of glycine with succinyl-CoA to produce 5-aminolevulinate (ALA) in the miochondrial matrix.</text>
</comment>
<evidence type="ECO:0000256" key="9">
    <source>
        <dbReference type="ARBA" id="ARBA00034060"/>
    </source>
</evidence>
<proteinExistence type="inferred from homology"/>
<feature type="chain" id="PRO_5040461003" description="Mitochondrial glycine transporter" evidence="13">
    <location>
        <begin position="23"/>
        <end position="589"/>
    </location>
</feature>
<evidence type="ECO:0000256" key="10">
    <source>
        <dbReference type="HAMAP-Rule" id="MF_03064"/>
    </source>
</evidence>
<feature type="transmembrane region" description="Helical" evidence="12">
    <location>
        <begin position="541"/>
        <end position="562"/>
    </location>
</feature>
<sequence length="589" mass="65655">MFLKQTFRCIFILTLTIIVIDAKRPLTQTSSSLRSSQNWNDNILDKTKSKCTEDGLKRIGIQLTRTIGFGPNGRPFPNTTEGMKPYCKETFKMLDQAESFAKSCFKKDVKHLGSVYLYSVRNTFNRRICGPKNVKKVQPLIQDANNCINRHYYTKGHDCILSFTNHTAQLVTLKDDKIKFPHVCCNNIKLMACLNGVIDSNQCLQPHRDRLLSVITGAASGISDIACGEFTDSSDKCDRLGSPPIPEVPNRKKYHALNYQIMSQYQYGPHSNETKKVLIEYFGQHPMLKSFIAGSLSGTCSTLLFQPFDLVKTRIQNSQLAIESAGSGPSNVRPLSSTRIGSILIDVIKNEQLTGLWRGTVPSLLRCVPGVGLHFCCLDTLQNHFCSGRQPKAMEALAFGAASRTLAGVLLIPVTVVKTRYESGVFAYRTMTDAIRHTYRFEGVRGLTSGLLPTLMRDVPFSGLYYMFFTQLKAFILPLVDGKRNNSNRRSSSSSSSSVLSSSFVTFACGINAGLFASVVTQPMDVVKTRMQLYPKQFPTLFTTVIFIVQKNGVQGLFAGLVPRMMRRTLVASMAWTVYEQMMKSIGIK</sequence>
<dbReference type="SUPFAM" id="SSF103506">
    <property type="entry name" value="Mitochondrial carrier"/>
    <property type="match status" value="1"/>
</dbReference>
<dbReference type="PANTHER" id="PTHR46181">
    <property type="entry name" value="MITOCHONDRIAL GLYCINE TRANSPORTER"/>
    <property type="match status" value="1"/>
</dbReference>
<dbReference type="EMBL" id="JAPWDV010000003">
    <property type="protein sequence ID" value="KAJ6216780.1"/>
    <property type="molecule type" value="Genomic_DNA"/>
</dbReference>
<dbReference type="GO" id="GO:1904983">
    <property type="term" value="P:glycine import into mitochondrion"/>
    <property type="evidence" value="ECO:0007669"/>
    <property type="project" value="UniProtKB-UniRule"/>
</dbReference>
<keyword evidence="4 10" id="KW-0677">Repeat</keyword>
<comment type="catalytic activity">
    <reaction evidence="9 10">
        <text>glycine(in) = glycine(out)</text>
        <dbReference type="Rhea" id="RHEA:70715"/>
        <dbReference type="ChEBI" id="CHEBI:57305"/>
    </reaction>
</comment>
<gene>
    <name evidence="14" type="ORF">RDWZM_007937</name>
</gene>
<dbReference type="InterPro" id="IPR002067">
    <property type="entry name" value="MCP"/>
</dbReference>
<dbReference type="InterPro" id="IPR023395">
    <property type="entry name" value="MCP_dom_sf"/>
</dbReference>
<comment type="caution">
    <text evidence="14">The sequence shown here is derived from an EMBL/GenBank/DDBJ whole genome shotgun (WGS) entry which is preliminary data.</text>
</comment>
<organism evidence="14 15">
    <name type="scientific">Blomia tropicalis</name>
    <name type="common">Mite</name>
    <dbReference type="NCBI Taxonomy" id="40697"/>
    <lineage>
        <taxon>Eukaryota</taxon>
        <taxon>Metazoa</taxon>
        <taxon>Ecdysozoa</taxon>
        <taxon>Arthropoda</taxon>
        <taxon>Chelicerata</taxon>
        <taxon>Arachnida</taxon>
        <taxon>Acari</taxon>
        <taxon>Acariformes</taxon>
        <taxon>Sarcoptiformes</taxon>
        <taxon>Astigmata</taxon>
        <taxon>Glycyphagoidea</taxon>
        <taxon>Echimyopodidae</taxon>
        <taxon>Blomia</taxon>
    </lineage>
</organism>
<dbReference type="PANTHER" id="PTHR46181:SF3">
    <property type="entry name" value="MITOCHONDRIAL GLYCINE TRANSPORTER"/>
    <property type="match status" value="1"/>
</dbReference>
<evidence type="ECO:0000313" key="14">
    <source>
        <dbReference type="EMBL" id="KAJ6216780.1"/>
    </source>
</evidence>
<keyword evidence="5 10" id="KW-0999">Mitochondrion inner membrane</keyword>
<feature type="repeat" description="Solcar" evidence="11">
    <location>
        <begin position="391"/>
        <end position="475"/>
    </location>
</feature>
<feature type="signal peptide" evidence="13">
    <location>
        <begin position="1"/>
        <end position="22"/>
    </location>
</feature>
<keyword evidence="8 10" id="KW-0472">Membrane</keyword>
<dbReference type="Proteomes" id="UP001142055">
    <property type="component" value="Chromosome 3"/>
</dbReference>
<evidence type="ECO:0000313" key="15">
    <source>
        <dbReference type="Proteomes" id="UP001142055"/>
    </source>
</evidence>
<evidence type="ECO:0000256" key="6">
    <source>
        <dbReference type="ARBA" id="ARBA00022989"/>
    </source>
</evidence>
<name>A0A9Q0M015_BLOTA</name>
<dbReference type="InterPro" id="IPR030847">
    <property type="entry name" value="Hem25/SLC25A38"/>
</dbReference>
<dbReference type="InterPro" id="IPR018108">
    <property type="entry name" value="MCP_transmembrane"/>
</dbReference>
<evidence type="ECO:0000256" key="12">
    <source>
        <dbReference type="SAM" id="Phobius"/>
    </source>
</evidence>
<evidence type="ECO:0000256" key="1">
    <source>
        <dbReference type="ARBA" id="ARBA00004141"/>
    </source>
</evidence>
<keyword evidence="7 10" id="KW-0496">Mitochondrion</keyword>
<evidence type="ECO:0000256" key="4">
    <source>
        <dbReference type="ARBA" id="ARBA00022737"/>
    </source>
</evidence>
<keyword evidence="13" id="KW-0732">Signal</keyword>
<evidence type="ECO:0000256" key="13">
    <source>
        <dbReference type="SAM" id="SignalP"/>
    </source>
</evidence>